<dbReference type="SUPFAM" id="SSF50370">
    <property type="entry name" value="Ricin B-like lectins"/>
    <property type="match status" value="1"/>
</dbReference>
<evidence type="ECO:0000259" key="2">
    <source>
        <dbReference type="SMART" id="SM00458"/>
    </source>
</evidence>
<organism evidence="3 4">
    <name type="scientific">Nocardioides humilatus</name>
    <dbReference type="NCBI Taxonomy" id="2607660"/>
    <lineage>
        <taxon>Bacteria</taxon>
        <taxon>Bacillati</taxon>
        <taxon>Actinomycetota</taxon>
        <taxon>Actinomycetes</taxon>
        <taxon>Propionibacteriales</taxon>
        <taxon>Nocardioidaceae</taxon>
        <taxon>Nocardioides</taxon>
    </lineage>
</organism>
<dbReference type="GO" id="GO:0016788">
    <property type="term" value="F:hydrolase activity, acting on ester bonds"/>
    <property type="evidence" value="ECO:0007669"/>
    <property type="project" value="InterPro"/>
</dbReference>
<evidence type="ECO:0000313" key="3">
    <source>
        <dbReference type="EMBL" id="KAA1415856.1"/>
    </source>
</evidence>
<keyword evidence="1" id="KW-1015">Disulfide bond</keyword>
<dbReference type="Gene3D" id="2.80.10.50">
    <property type="match status" value="1"/>
</dbReference>
<dbReference type="PANTHER" id="PTHR37981">
    <property type="entry name" value="LIPASE 2"/>
    <property type="match status" value="1"/>
</dbReference>
<sequence>MSGRDRVRAPVSQGEAVHQRKWAALVAASIAFTAASLGQVADAPAAAADGPGAGSPWIVSLGDSYISGEAGRWAGNTGGTDEYRIDALGGTAYFDNAANNGETVNRCHRSKSAEIHIGGGVGSHNLACSGATTQTHWDDDRFKPGLDQYADANGNWGQTGLLREFAKTHNVKMVVVSIGGNDFGFADIVQNCVVDFLYSPSSSPDYCYDDNTTTSRINTSNAATVRTKIKEALQRVDVAMQQAGYSSSDWTLLLQNYPMPLERSTEARYGDSGYTAQSTGGCGFWRRDLDYANETMLPLINSTVWGAADDSGLTNIKRLDVSHAMDNHKLCQRGVTLAEDLGYSSPWANADVPNGEEWVNQIHTVSTANTNFFIQESLHPNYWGQLALRNCVRQAWNGGNVQSGACQPSYAWGKNGYGEPNMTFSSTYASGYQPPRRLFNIGGAPSKRCVDVPGNSGSSGTVLTLWDCHGGGNQNFTYDLSTKAIKGFATQNGLCWGLQNDATGWGTKVVMQSCNSGNPRQRWTLGANKQIVNDATGLCVDANGGGTGNGTQLLIWGCGGQANQQWWY</sequence>
<dbReference type="GO" id="GO:0006629">
    <property type="term" value="P:lipid metabolic process"/>
    <property type="evidence" value="ECO:0007669"/>
    <property type="project" value="TreeGrafter"/>
</dbReference>
<dbReference type="Gene3D" id="3.40.50.1110">
    <property type="entry name" value="SGNH hydrolase"/>
    <property type="match status" value="1"/>
</dbReference>
<dbReference type="Pfam" id="PF00652">
    <property type="entry name" value="Ricin_B_lectin"/>
    <property type="match status" value="1"/>
</dbReference>
<gene>
    <name evidence="3" type="ORF">F0U44_19655</name>
</gene>
<keyword evidence="4" id="KW-1185">Reference proteome</keyword>
<accession>A0A5B1L5Y2</accession>
<dbReference type="PROSITE" id="PS50231">
    <property type="entry name" value="RICIN_B_LECTIN"/>
    <property type="match status" value="1"/>
</dbReference>
<evidence type="ECO:0000313" key="4">
    <source>
        <dbReference type="Proteomes" id="UP000325003"/>
    </source>
</evidence>
<evidence type="ECO:0000256" key="1">
    <source>
        <dbReference type="PIRSR" id="PIRSR637460-2"/>
    </source>
</evidence>
<feature type="disulfide bond" evidence="1">
    <location>
        <begin position="192"/>
        <end position="207"/>
    </location>
</feature>
<dbReference type="InterPro" id="IPR035992">
    <property type="entry name" value="Ricin_B-like_lectins"/>
</dbReference>
<dbReference type="PANTHER" id="PTHR37981:SF1">
    <property type="entry name" value="SGNH HYDROLASE-TYPE ESTERASE DOMAIN-CONTAINING PROTEIN"/>
    <property type="match status" value="1"/>
</dbReference>
<protein>
    <recommendedName>
        <fullName evidence="2">Ricin B lectin domain-containing protein</fullName>
    </recommendedName>
</protein>
<proteinExistence type="predicted"/>
<dbReference type="SUPFAM" id="SSF52266">
    <property type="entry name" value="SGNH hydrolase"/>
    <property type="match status" value="1"/>
</dbReference>
<dbReference type="InterPro" id="IPR037460">
    <property type="entry name" value="SEST-like"/>
</dbReference>
<dbReference type="SMART" id="SM00458">
    <property type="entry name" value="RICIN"/>
    <property type="match status" value="1"/>
</dbReference>
<reference evidence="3 4" key="1">
    <citation type="submission" date="2019-09" db="EMBL/GenBank/DDBJ databases">
        <title>Nocardioides panacisoli sp. nov., isolated from the soil of a ginseng field.</title>
        <authorList>
            <person name="Cho C."/>
        </authorList>
    </citation>
    <scope>NUCLEOTIDE SEQUENCE [LARGE SCALE GENOMIC DNA]</scope>
    <source>
        <strain evidence="3 4">BN130099</strain>
    </source>
</reference>
<dbReference type="AlphaFoldDB" id="A0A5B1L5Y2"/>
<dbReference type="EMBL" id="VUJV01000008">
    <property type="protein sequence ID" value="KAA1415856.1"/>
    <property type="molecule type" value="Genomic_DNA"/>
</dbReference>
<dbReference type="InterPro" id="IPR000772">
    <property type="entry name" value="Ricin_B_lectin"/>
</dbReference>
<name>A0A5B1L5Y2_9ACTN</name>
<comment type="caution">
    <text evidence="3">The sequence shown here is derived from an EMBL/GenBank/DDBJ whole genome shotgun (WGS) entry which is preliminary data.</text>
</comment>
<dbReference type="InterPro" id="IPR036514">
    <property type="entry name" value="SGNH_hydro_sf"/>
</dbReference>
<feature type="domain" description="Ricin B lectin" evidence="2">
    <location>
        <begin position="436"/>
        <end position="568"/>
    </location>
</feature>
<reference evidence="3 4" key="2">
    <citation type="submission" date="2019-09" db="EMBL/GenBank/DDBJ databases">
        <authorList>
            <person name="Jin C."/>
        </authorList>
    </citation>
    <scope>NUCLEOTIDE SEQUENCE [LARGE SCALE GENOMIC DNA]</scope>
    <source>
        <strain evidence="3 4">BN130099</strain>
    </source>
</reference>
<dbReference type="Proteomes" id="UP000325003">
    <property type="component" value="Unassembled WGS sequence"/>
</dbReference>